<dbReference type="GO" id="GO:0009898">
    <property type="term" value="C:cytoplasmic side of plasma membrane"/>
    <property type="evidence" value="ECO:0007669"/>
    <property type="project" value="TreeGrafter"/>
</dbReference>
<gene>
    <name evidence="3" type="ORF">ED733_007877</name>
    <name evidence="2" type="ORF">NOR_03038</name>
</gene>
<accession>A0A5C6GPH5</accession>
<sequence length="450" mass="50306">MGDLAEVLSEHDLNFRKARLPALYSDFRPQRTLNPDGYRANILAWQDALSYLSLKGLLCDRSPKSGLLFLHTDEHLPRRLTSKYFGQPLALGAAVRQAIADGKFVPLHTFLQPHTATFTQSLSSISWNAAEWTFRQLGIKDMASSNDRVPVGQYVILGNLEAVFQEFKRQVAWRTSHFDRIFTKLQFQSLFAPTLVAGQCLSEQDVEILLTFLSRNKGFIDYNGDIIRIRKASDESNINTEDIAVASIKELIANLRHQTASLNNRIDFLTHETMSALKRKNRAAAQASLKSRKLAESSLANRYATLNQLENIAARIEQASDQVQFVNVMRSSAKALKCLNTQIGGSVGVHQVMDQIREQMSEVDEVAAILAESTGETINESEIEDELKALENETREKAPLGEEGEGEEQDVCKMMQHELSILPNVPAEIVSRHNTQVIEKQVAGISLDQG</sequence>
<accession>A0A167G8G4</accession>
<evidence type="ECO:0000256" key="1">
    <source>
        <dbReference type="SAM" id="Coils"/>
    </source>
</evidence>
<keyword evidence="4" id="KW-1185">Reference proteome</keyword>
<protein>
    <submittedName>
        <fullName evidence="2">SNF7 family protein</fullName>
    </submittedName>
</protein>
<proteinExistence type="predicted"/>
<dbReference type="GO" id="GO:0000815">
    <property type="term" value="C:ESCRT III complex"/>
    <property type="evidence" value="ECO:0007669"/>
    <property type="project" value="TreeGrafter"/>
</dbReference>
<dbReference type="EMBL" id="SBHS01000001">
    <property type="protein sequence ID" value="TWU78911.1"/>
    <property type="molecule type" value="Genomic_DNA"/>
</dbReference>
<dbReference type="OMA" id="NEQMATT"/>
<dbReference type="EMBL" id="AZHC01000007">
    <property type="protein sequence ID" value="OAA46285.1"/>
    <property type="molecule type" value="Genomic_DNA"/>
</dbReference>
<comment type="caution">
    <text evidence="2">The sequence shown here is derived from an EMBL/GenBank/DDBJ whole genome shotgun (WGS) entry which is preliminary data.</text>
</comment>
<dbReference type="STRING" id="1081105.A0A167G8G4"/>
<dbReference type="OrthoDB" id="10250120at2759"/>
<reference evidence="5" key="2">
    <citation type="submission" date="2018-12" db="EMBL/GenBank/DDBJ databases">
        <title>The complete genome of Metarhizium rileyi, a key fungal pathogen of Lepidoptera.</title>
        <authorList>
            <person name="Binneck E."/>
            <person name="Lastra C.C.L."/>
            <person name="Sosa-Gomez D.R."/>
        </authorList>
    </citation>
    <scope>NUCLEOTIDE SEQUENCE [LARGE SCALE GENOMIC DNA]</scope>
    <source>
        <strain evidence="5">Cep018-CH2</strain>
    </source>
</reference>
<feature type="coiled-coil region" evidence="1">
    <location>
        <begin position="245"/>
        <end position="272"/>
    </location>
</feature>
<evidence type="ECO:0000313" key="2">
    <source>
        <dbReference type="EMBL" id="OAA46285.1"/>
    </source>
</evidence>
<evidence type="ECO:0000313" key="3">
    <source>
        <dbReference type="EMBL" id="TWU78911.1"/>
    </source>
</evidence>
<dbReference type="GO" id="GO:0005771">
    <property type="term" value="C:multivesicular body"/>
    <property type="evidence" value="ECO:0007669"/>
    <property type="project" value="TreeGrafter"/>
</dbReference>
<dbReference type="GO" id="GO:0006900">
    <property type="term" value="P:vesicle budding from membrane"/>
    <property type="evidence" value="ECO:0007669"/>
    <property type="project" value="TreeGrafter"/>
</dbReference>
<dbReference type="Pfam" id="PF03357">
    <property type="entry name" value="Snf7"/>
    <property type="match status" value="1"/>
</dbReference>
<name>A0A167G8G4_METRR</name>
<dbReference type="Proteomes" id="UP000243498">
    <property type="component" value="Unassembled WGS sequence"/>
</dbReference>
<dbReference type="InterPro" id="IPR005024">
    <property type="entry name" value="Snf7_fam"/>
</dbReference>
<reference evidence="3" key="3">
    <citation type="journal article" date="2019" name="Microbiol. Resour. Announc.">
        <title>Genome Sequence of Metarhizium rileyi, a Microbial Control Agent for Lepidoptera.</title>
        <authorList>
            <person name="Binneck E."/>
            <person name="Lastra C.C.L."/>
            <person name="Sosa-Gomez D.R."/>
        </authorList>
    </citation>
    <scope>NUCLEOTIDE SEQUENCE</scope>
    <source>
        <strain evidence="3">Cep018-CH2</strain>
    </source>
</reference>
<dbReference type="PANTHER" id="PTHR22761">
    <property type="entry name" value="CHARGED MULTIVESICULAR BODY PROTEIN"/>
    <property type="match status" value="1"/>
</dbReference>
<dbReference type="Gene3D" id="6.10.140.1230">
    <property type="match status" value="1"/>
</dbReference>
<dbReference type="AlphaFoldDB" id="A0A167G8G4"/>
<dbReference type="GO" id="GO:0032511">
    <property type="term" value="P:late endosome to vacuole transport via multivesicular body sorting pathway"/>
    <property type="evidence" value="ECO:0007669"/>
    <property type="project" value="TreeGrafter"/>
</dbReference>
<evidence type="ECO:0000313" key="4">
    <source>
        <dbReference type="Proteomes" id="UP000243498"/>
    </source>
</evidence>
<keyword evidence="1" id="KW-0175">Coiled coil</keyword>
<evidence type="ECO:0000313" key="5">
    <source>
        <dbReference type="Proteomes" id="UP000317257"/>
    </source>
</evidence>
<dbReference type="Proteomes" id="UP000317257">
    <property type="component" value="Unassembled WGS sequence"/>
</dbReference>
<reference evidence="2 4" key="1">
    <citation type="journal article" date="2016" name="Genome Biol. Evol.">
        <title>Divergent and convergent evolution of fungal pathogenicity.</title>
        <authorList>
            <person name="Shang Y."/>
            <person name="Xiao G."/>
            <person name="Zheng P."/>
            <person name="Cen K."/>
            <person name="Zhan S."/>
            <person name="Wang C."/>
        </authorList>
    </citation>
    <scope>NUCLEOTIDE SEQUENCE [LARGE SCALE GENOMIC DNA]</scope>
    <source>
        <strain evidence="2 4">RCEF 4871</strain>
    </source>
</reference>
<organism evidence="2 4">
    <name type="scientific">Metarhizium rileyi (strain RCEF 4871)</name>
    <name type="common">Nomuraea rileyi</name>
    <dbReference type="NCBI Taxonomy" id="1649241"/>
    <lineage>
        <taxon>Eukaryota</taxon>
        <taxon>Fungi</taxon>
        <taxon>Dikarya</taxon>
        <taxon>Ascomycota</taxon>
        <taxon>Pezizomycotina</taxon>
        <taxon>Sordariomycetes</taxon>
        <taxon>Hypocreomycetidae</taxon>
        <taxon>Hypocreales</taxon>
        <taxon>Clavicipitaceae</taxon>
        <taxon>Metarhizium</taxon>
    </lineage>
</organism>
<dbReference type="PANTHER" id="PTHR22761:SF18">
    <property type="entry name" value="SORTING PROTEIN SNF7 FAMILY PROTEIN, PUTATIVE (AFU_ORTHOLOGUE AFUA_2G16692)-RELATED"/>
    <property type="match status" value="1"/>
</dbReference>